<feature type="transmembrane region" description="Helical" evidence="1">
    <location>
        <begin position="58"/>
        <end position="77"/>
    </location>
</feature>
<dbReference type="SUPFAM" id="SSF141571">
    <property type="entry name" value="Pentapeptide repeat-like"/>
    <property type="match status" value="1"/>
</dbReference>
<dbReference type="Proteomes" id="UP000598174">
    <property type="component" value="Unassembled WGS sequence"/>
</dbReference>
<dbReference type="Gene3D" id="2.160.20.80">
    <property type="entry name" value="E3 ubiquitin-protein ligase SopA"/>
    <property type="match status" value="1"/>
</dbReference>
<reference evidence="2" key="1">
    <citation type="submission" date="2021-01" db="EMBL/GenBank/DDBJ databases">
        <title>Whole genome shotgun sequence of Actinoplanes ferrugineus NBRC 15555.</title>
        <authorList>
            <person name="Komaki H."/>
            <person name="Tamura T."/>
        </authorList>
    </citation>
    <scope>NUCLEOTIDE SEQUENCE</scope>
    <source>
        <strain evidence="2">NBRC 15555</strain>
    </source>
</reference>
<proteinExistence type="predicted"/>
<keyword evidence="1" id="KW-0472">Membrane</keyword>
<accession>A0A919J6L1</accession>
<protein>
    <recommendedName>
        <fullName evidence="4">Pentapeptide repeat-containing protein</fullName>
    </recommendedName>
</protein>
<evidence type="ECO:0008006" key="4">
    <source>
        <dbReference type="Google" id="ProtNLM"/>
    </source>
</evidence>
<name>A0A919J6L1_9ACTN</name>
<gene>
    <name evidence="2" type="ORF">Afe05nite_33810</name>
</gene>
<dbReference type="Pfam" id="PF00805">
    <property type="entry name" value="Pentapeptide"/>
    <property type="match status" value="1"/>
</dbReference>
<keyword evidence="1" id="KW-1133">Transmembrane helix</keyword>
<evidence type="ECO:0000313" key="2">
    <source>
        <dbReference type="EMBL" id="GIE11541.1"/>
    </source>
</evidence>
<evidence type="ECO:0000313" key="3">
    <source>
        <dbReference type="Proteomes" id="UP000598174"/>
    </source>
</evidence>
<comment type="caution">
    <text evidence="2">The sequence shown here is derived from an EMBL/GenBank/DDBJ whole genome shotgun (WGS) entry which is preliminary data.</text>
</comment>
<dbReference type="RefSeq" id="WP_203818061.1">
    <property type="nucleotide sequence ID" value="NZ_BAAABP010000058.1"/>
</dbReference>
<evidence type="ECO:0000256" key="1">
    <source>
        <dbReference type="SAM" id="Phobius"/>
    </source>
</evidence>
<keyword evidence="1" id="KW-0812">Transmembrane</keyword>
<dbReference type="AlphaFoldDB" id="A0A919J6L1"/>
<dbReference type="EMBL" id="BOMM01000029">
    <property type="protein sequence ID" value="GIE11541.1"/>
    <property type="molecule type" value="Genomic_DNA"/>
</dbReference>
<sequence>MIGALGAFFLVVAGWLVIVVPPQVIAPCSDARLAGVTDRAKNLELRDSRIKMPNDLRAGLLQLAGGIALAAGLVLTYRQLRMNRDGQITERFTAAISHLGQDEDNLSVTLGGIYALERIARDSHSDRSAIQEILAAYVRARAPSPPRNGLPGPDTPRADMPRMAARLPAVQAALPVLGRMPRPADVGNRLDLRRTDLRRVDLRGANLRFADLEEADLRFAVLGGADLRDLVVCGTDFTDARLNDVRICDFKGGDTATWPAGFDPATGTCTTS</sequence>
<keyword evidence="3" id="KW-1185">Reference proteome</keyword>
<dbReference type="InterPro" id="IPR001646">
    <property type="entry name" value="5peptide_repeat"/>
</dbReference>
<organism evidence="2 3">
    <name type="scientific">Paractinoplanes ferrugineus</name>
    <dbReference type="NCBI Taxonomy" id="113564"/>
    <lineage>
        <taxon>Bacteria</taxon>
        <taxon>Bacillati</taxon>
        <taxon>Actinomycetota</taxon>
        <taxon>Actinomycetes</taxon>
        <taxon>Micromonosporales</taxon>
        <taxon>Micromonosporaceae</taxon>
        <taxon>Paractinoplanes</taxon>
    </lineage>
</organism>